<dbReference type="InterPro" id="IPR054189">
    <property type="entry name" value="DUF6894"/>
</dbReference>
<evidence type="ECO:0000313" key="3">
    <source>
        <dbReference type="Proteomes" id="UP000431922"/>
    </source>
</evidence>
<comment type="caution">
    <text evidence="2">The sequence shown here is derived from an EMBL/GenBank/DDBJ whole genome shotgun (WGS) entry which is preliminary data.</text>
</comment>
<dbReference type="Pfam" id="PF21834">
    <property type="entry name" value="DUF6894"/>
    <property type="match status" value="1"/>
</dbReference>
<sequence length="81" mass="8978">MERYFFNLAGAIVDPDDKGMELLNLSDARIMAARHAGEYLRDRPEVAWLSNEFRIEVTNADGLVLFTFIAFGVDAPAGQGT</sequence>
<gene>
    <name evidence="2" type="ORF">GRI65_13010</name>
</gene>
<protein>
    <recommendedName>
        <fullName evidence="1">DUF6894 domain-containing protein</fullName>
    </recommendedName>
</protein>
<organism evidence="2 3">
    <name type="scientific">Allopontixanthobacter sediminis</name>
    <dbReference type="NCBI Taxonomy" id="1689985"/>
    <lineage>
        <taxon>Bacteria</taxon>
        <taxon>Pseudomonadati</taxon>
        <taxon>Pseudomonadota</taxon>
        <taxon>Alphaproteobacteria</taxon>
        <taxon>Sphingomonadales</taxon>
        <taxon>Erythrobacteraceae</taxon>
        <taxon>Allopontixanthobacter</taxon>
    </lineage>
</organism>
<dbReference type="RefSeq" id="WP_160756976.1">
    <property type="nucleotide sequence ID" value="NZ_WTYL01000003.1"/>
</dbReference>
<reference evidence="2 3" key="1">
    <citation type="submission" date="2019-12" db="EMBL/GenBank/DDBJ databases">
        <title>Genomic-based taxomic classification of the family Erythrobacteraceae.</title>
        <authorList>
            <person name="Xu L."/>
        </authorList>
    </citation>
    <scope>NUCLEOTIDE SEQUENCE [LARGE SCALE GENOMIC DNA]</scope>
    <source>
        <strain evidence="2 3">KCTC 42453</strain>
    </source>
</reference>
<proteinExistence type="predicted"/>
<name>A0A845BCT2_9SPHN</name>
<dbReference type="EMBL" id="WTYL01000003">
    <property type="protein sequence ID" value="MXP45369.1"/>
    <property type="molecule type" value="Genomic_DNA"/>
</dbReference>
<keyword evidence="3" id="KW-1185">Reference proteome</keyword>
<dbReference type="OrthoDB" id="7575967at2"/>
<dbReference type="AlphaFoldDB" id="A0A845BCT2"/>
<accession>A0A845BCT2</accession>
<dbReference type="Proteomes" id="UP000431922">
    <property type="component" value="Unassembled WGS sequence"/>
</dbReference>
<evidence type="ECO:0000313" key="2">
    <source>
        <dbReference type="EMBL" id="MXP45369.1"/>
    </source>
</evidence>
<feature type="domain" description="DUF6894" evidence="1">
    <location>
        <begin position="3"/>
        <end position="68"/>
    </location>
</feature>
<evidence type="ECO:0000259" key="1">
    <source>
        <dbReference type="Pfam" id="PF21834"/>
    </source>
</evidence>